<dbReference type="GO" id="GO:0004553">
    <property type="term" value="F:hydrolase activity, hydrolyzing O-glycosyl compounds"/>
    <property type="evidence" value="ECO:0007669"/>
    <property type="project" value="InterPro"/>
</dbReference>
<feature type="transmembrane region" description="Helical" evidence="2">
    <location>
        <begin position="913"/>
        <end position="935"/>
    </location>
</feature>
<evidence type="ECO:0000256" key="3">
    <source>
        <dbReference type="SAM" id="SignalP"/>
    </source>
</evidence>
<gene>
    <name evidence="5" type="ORF">D0865_07691</name>
</gene>
<comment type="caution">
    <text evidence="5">The sequence shown here is derived from an EMBL/GenBank/DDBJ whole genome shotgun (WGS) entry which is preliminary data.</text>
</comment>
<dbReference type="InterPro" id="IPR013320">
    <property type="entry name" value="ConA-like_dom_sf"/>
</dbReference>
<evidence type="ECO:0000259" key="4">
    <source>
        <dbReference type="PROSITE" id="PS51762"/>
    </source>
</evidence>
<evidence type="ECO:0000313" key="6">
    <source>
        <dbReference type="Proteomes" id="UP000270230"/>
    </source>
</evidence>
<evidence type="ECO:0000313" key="5">
    <source>
        <dbReference type="EMBL" id="RMY49105.1"/>
    </source>
</evidence>
<feature type="transmembrane region" description="Helical" evidence="2">
    <location>
        <begin position="630"/>
        <end position="648"/>
    </location>
</feature>
<dbReference type="CDD" id="cd00413">
    <property type="entry name" value="Glyco_hydrolase_16"/>
    <property type="match status" value="1"/>
</dbReference>
<feature type="chain" id="PRO_5018104202" description="GH16 domain-containing protein" evidence="3">
    <location>
        <begin position="24"/>
        <end position="1025"/>
    </location>
</feature>
<name>A0A3M7CAR7_HORWE</name>
<keyword evidence="2" id="KW-1133">Transmembrane helix</keyword>
<feature type="transmembrane region" description="Helical" evidence="2">
    <location>
        <begin position="772"/>
        <end position="794"/>
    </location>
</feature>
<feature type="domain" description="GH16" evidence="4">
    <location>
        <begin position="22"/>
        <end position="298"/>
    </location>
</feature>
<dbReference type="Gene3D" id="2.60.120.200">
    <property type="match status" value="1"/>
</dbReference>
<organism evidence="5 6">
    <name type="scientific">Hortaea werneckii</name>
    <name type="common">Black yeast</name>
    <name type="synonym">Cladosporium werneckii</name>
    <dbReference type="NCBI Taxonomy" id="91943"/>
    <lineage>
        <taxon>Eukaryota</taxon>
        <taxon>Fungi</taxon>
        <taxon>Dikarya</taxon>
        <taxon>Ascomycota</taxon>
        <taxon>Pezizomycotina</taxon>
        <taxon>Dothideomycetes</taxon>
        <taxon>Dothideomycetidae</taxon>
        <taxon>Mycosphaerellales</taxon>
        <taxon>Teratosphaeriaceae</taxon>
        <taxon>Hortaea</taxon>
    </lineage>
</organism>
<feature type="transmembrane region" description="Helical" evidence="2">
    <location>
        <begin position="739"/>
        <end position="760"/>
    </location>
</feature>
<dbReference type="Proteomes" id="UP000270230">
    <property type="component" value="Unassembled WGS sequence"/>
</dbReference>
<feature type="transmembrane region" description="Helical" evidence="2">
    <location>
        <begin position="941"/>
        <end position="963"/>
    </location>
</feature>
<feature type="region of interest" description="Disordered" evidence="1">
    <location>
        <begin position="383"/>
        <end position="569"/>
    </location>
</feature>
<dbReference type="VEuPathDB" id="FungiDB:BTJ68_09020"/>
<feature type="transmembrane region" description="Helical" evidence="2">
    <location>
        <begin position="349"/>
        <end position="370"/>
    </location>
</feature>
<sequence length="1025" mass="114892">MLRLKHVPIAWAAFGSWLGTAVTQSTNTNTNTNTTAAISNCPCGFVDNASQKVYSDSIIVYFNETDQVPADIFAVDSFEHEYEIGWNIYYREGAVEKNAYFEEGSDWSFEGPTHLNLNVSGATPEHLVNGAQLQSVRQDIQYGTFRALMKSPQPWAAGGGSALSMRLWYNETSSAELDLMNMDDSTNNAQMRATVSNNDEDLSWVMNYTTLETPEWAAISPWDFWEWRMEWDRDTLAWYSSYNQTHNVSTAQAQLVDVPTAAYFKHWSLGDEDWMQGPPTSDSMAAVGWVRFFFNTSGTTTSMIDSEECDASQLCSVDDMTLRLSTDYTAEATQRPSAGSLHQPRSKTAGIALIAISLAFSAALLIFAILQKWNDRRQVKRAGAAAAARPKMPKSPLPSEYMNSRSRPESEAFTTQTDVELHNLGNQASSTTLIPNSEDPPWVQEHKRTLSQRPLLGHHDSTAASSTTAFSPSTQTPGVNPFATPASERNNPYVGSQSGPDAIEPFSEIPLNRQQPTTPATPADRSTADLLAAGKPLPKGEPEGSAAAANPGAKADVKPNPPTAGAGAPPVARTRVDYLAGLVAVCSLIVSCTHFILTFVPHVSMEYVDAHYSSEDWARRTIGPFFTNEIWVGLFFTTSTRFLTTGYLRNGKLRTIAEKIVCRTPRLMIPIAAVILFEYFLMDLGATKYLEYIPSITWSTWPSTEVYNNFGWFINETLQMIYLIPNAAPQLTWNYCTGVLWTIPVQLQNSWLVLLGVVIIKEIKTPWKRFGYYGFVIINHWYGLSWGSYFWFGLMMADLDITYKYRKFIQSRWWVHYPMMTLASILVFVCLANDLLSIWVGWTFSTEERNIHPEFQSGYNLGQTEEAGYPDYTEPKLNGLVFAVASQYIVELSTWVQACLSTRVFLWLFPHVFTIYLIHGLVFWTMGSLVCVFFAAQGLAYWLNMLLTALICYVTLFASLPIITPVMEMLGKEITKGIWISASEEPAPWRPSTYPFTIDEIREMVYRRDDEEGEGYDGKGKGRAT</sequence>
<feature type="transmembrane region" description="Helical" evidence="2">
    <location>
        <begin position="814"/>
        <end position="842"/>
    </location>
</feature>
<reference evidence="5 6" key="1">
    <citation type="journal article" date="2018" name="BMC Genomics">
        <title>Genomic evidence for intraspecific hybridization in a clonal and extremely halotolerant yeast.</title>
        <authorList>
            <person name="Gostincar C."/>
            <person name="Stajich J.E."/>
            <person name="Zupancic J."/>
            <person name="Zalar P."/>
            <person name="Gunde-Cimerman N."/>
        </authorList>
    </citation>
    <scope>NUCLEOTIDE SEQUENCE [LARGE SCALE GENOMIC DNA]</scope>
    <source>
        <strain evidence="5 6">EXF-151</strain>
    </source>
</reference>
<feature type="signal peptide" evidence="3">
    <location>
        <begin position="1"/>
        <end position="23"/>
    </location>
</feature>
<evidence type="ECO:0000256" key="2">
    <source>
        <dbReference type="SAM" id="Phobius"/>
    </source>
</evidence>
<feature type="compositionally biased region" description="Polar residues" evidence="1">
    <location>
        <begin position="412"/>
        <end position="435"/>
    </location>
</feature>
<keyword evidence="2" id="KW-0812">Transmembrane</keyword>
<keyword evidence="3" id="KW-0732">Signal</keyword>
<dbReference type="PANTHER" id="PTHR38121:SF2">
    <property type="entry name" value="ACYLTRANSFERASE 3 DOMAIN-CONTAINING PROTEIN"/>
    <property type="match status" value="1"/>
</dbReference>
<feature type="compositionally biased region" description="Low complexity" evidence="1">
    <location>
        <begin position="462"/>
        <end position="476"/>
    </location>
</feature>
<dbReference type="InterPro" id="IPR000757">
    <property type="entry name" value="Beta-glucanase-like"/>
</dbReference>
<dbReference type="AlphaFoldDB" id="A0A3M7CAR7"/>
<feature type="transmembrane region" description="Helical" evidence="2">
    <location>
        <begin position="660"/>
        <end position="682"/>
    </location>
</feature>
<keyword evidence="2" id="KW-0472">Membrane</keyword>
<feature type="compositionally biased region" description="Polar residues" evidence="1">
    <location>
        <begin position="487"/>
        <end position="499"/>
    </location>
</feature>
<dbReference type="PANTHER" id="PTHR38121">
    <property type="entry name" value="GH16 DOMAIN-CONTAINING PROTEIN"/>
    <property type="match status" value="1"/>
</dbReference>
<protein>
    <recommendedName>
        <fullName evidence="4">GH16 domain-containing protein</fullName>
    </recommendedName>
</protein>
<dbReference type="PROSITE" id="PS51762">
    <property type="entry name" value="GH16_2"/>
    <property type="match status" value="1"/>
</dbReference>
<dbReference type="EMBL" id="QWIN01000615">
    <property type="protein sequence ID" value="RMY49105.1"/>
    <property type="molecule type" value="Genomic_DNA"/>
</dbReference>
<proteinExistence type="predicted"/>
<accession>A0A3M7CAR7</accession>
<dbReference type="OrthoDB" id="25131at2759"/>
<feature type="transmembrane region" description="Helical" evidence="2">
    <location>
        <begin position="578"/>
        <end position="600"/>
    </location>
</feature>
<dbReference type="GO" id="GO:0005975">
    <property type="term" value="P:carbohydrate metabolic process"/>
    <property type="evidence" value="ECO:0007669"/>
    <property type="project" value="InterPro"/>
</dbReference>
<evidence type="ECO:0000256" key="1">
    <source>
        <dbReference type="SAM" id="MobiDB-lite"/>
    </source>
</evidence>
<dbReference type="SUPFAM" id="SSF49899">
    <property type="entry name" value="Concanavalin A-like lectins/glucanases"/>
    <property type="match status" value="1"/>
</dbReference>